<name>W9YU91_9EURO</name>
<keyword evidence="5" id="KW-0408">Iron</keyword>
<dbReference type="HOGENOM" id="CLU_041456_0_1_1"/>
<evidence type="ECO:0000313" key="8">
    <source>
        <dbReference type="Proteomes" id="UP000019484"/>
    </source>
</evidence>
<dbReference type="OrthoDB" id="69177at2759"/>
<dbReference type="SMART" id="SM00702">
    <property type="entry name" value="P4Hc"/>
    <property type="match status" value="1"/>
</dbReference>
<dbReference type="InterPro" id="IPR044862">
    <property type="entry name" value="Pro_4_hyd_alph_FE2OG_OXY"/>
</dbReference>
<protein>
    <recommendedName>
        <fullName evidence="6">Fe2OG dioxygenase domain-containing protein</fullName>
    </recommendedName>
</protein>
<evidence type="ECO:0000256" key="5">
    <source>
        <dbReference type="ARBA" id="ARBA00023004"/>
    </source>
</evidence>
<dbReference type="PROSITE" id="PS51471">
    <property type="entry name" value="FE2OG_OXY"/>
    <property type="match status" value="1"/>
</dbReference>
<comment type="caution">
    <text evidence="7">The sequence shown here is derived from an EMBL/GenBank/DDBJ whole genome shotgun (WGS) entry which is preliminary data.</text>
</comment>
<evidence type="ECO:0000256" key="3">
    <source>
        <dbReference type="ARBA" id="ARBA00022964"/>
    </source>
</evidence>
<dbReference type="InterPro" id="IPR006620">
    <property type="entry name" value="Pro_4_hyd_alph"/>
</dbReference>
<dbReference type="eggNOG" id="ENOG502QR14">
    <property type="taxonomic scope" value="Eukaryota"/>
</dbReference>
<dbReference type="Proteomes" id="UP000019484">
    <property type="component" value="Unassembled WGS sequence"/>
</dbReference>
<dbReference type="Gene3D" id="2.60.120.620">
    <property type="entry name" value="q2cbj1_9rhob like domain"/>
    <property type="match status" value="1"/>
</dbReference>
<keyword evidence="4" id="KW-0560">Oxidoreductase</keyword>
<dbReference type="RefSeq" id="XP_007725267.1">
    <property type="nucleotide sequence ID" value="XM_007727077.1"/>
</dbReference>
<reference evidence="7 8" key="1">
    <citation type="submission" date="2013-03" db="EMBL/GenBank/DDBJ databases">
        <title>The Genome Sequence of Capronia coronata CBS 617.96.</title>
        <authorList>
            <consortium name="The Broad Institute Genomics Platform"/>
            <person name="Cuomo C."/>
            <person name="de Hoog S."/>
            <person name="Gorbushina A."/>
            <person name="Walker B."/>
            <person name="Young S.K."/>
            <person name="Zeng Q."/>
            <person name="Gargeya S."/>
            <person name="Fitzgerald M."/>
            <person name="Haas B."/>
            <person name="Abouelleil A."/>
            <person name="Allen A.W."/>
            <person name="Alvarado L."/>
            <person name="Arachchi H.M."/>
            <person name="Berlin A.M."/>
            <person name="Chapman S.B."/>
            <person name="Gainer-Dewar J."/>
            <person name="Goldberg J."/>
            <person name="Griggs A."/>
            <person name="Gujja S."/>
            <person name="Hansen M."/>
            <person name="Howarth C."/>
            <person name="Imamovic A."/>
            <person name="Ireland A."/>
            <person name="Larimer J."/>
            <person name="McCowan C."/>
            <person name="Murphy C."/>
            <person name="Pearson M."/>
            <person name="Poon T.W."/>
            <person name="Priest M."/>
            <person name="Roberts A."/>
            <person name="Saif S."/>
            <person name="Shea T."/>
            <person name="Sisk P."/>
            <person name="Sykes S."/>
            <person name="Wortman J."/>
            <person name="Nusbaum C."/>
            <person name="Birren B."/>
        </authorList>
    </citation>
    <scope>NUCLEOTIDE SEQUENCE [LARGE SCALE GENOMIC DNA]</scope>
    <source>
        <strain evidence="7 8">CBS 617.96</strain>
    </source>
</reference>
<keyword evidence="2" id="KW-0479">Metal-binding</keyword>
<evidence type="ECO:0000256" key="4">
    <source>
        <dbReference type="ARBA" id="ARBA00023002"/>
    </source>
</evidence>
<dbReference type="GO" id="GO:0005783">
    <property type="term" value="C:endoplasmic reticulum"/>
    <property type="evidence" value="ECO:0007669"/>
    <property type="project" value="TreeGrafter"/>
</dbReference>
<dbReference type="GeneID" id="19161066"/>
<dbReference type="EMBL" id="AMWN01000005">
    <property type="protein sequence ID" value="EXJ85829.1"/>
    <property type="molecule type" value="Genomic_DNA"/>
</dbReference>
<feature type="domain" description="Fe2OG dioxygenase" evidence="6">
    <location>
        <begin position="128"/>
        <end position="238"/>
    </location>
</feature>
<dbReference type="InterPro" id="IPR005123">
    <property type="entry name" value="Oxoglu/Fe-dep_dioxygenase_dom"/>
</dbReference>
<dbReference type="GO" id="GO:0005506">
    <property type="term" value="F:iron ion binding"/>
    <property type="evidence" value="ECO:0007669"/>
    <property type="project" value="InterPro"/>
</dbReference>
<dbReference type="GO" id="GO:0004656">
    <property type="term" value="F:procollagen-proline 4-dioxygenase activity"/>
    <property type="evidence" value="ECO:0007669"/>
    <property type="project" value="TreeGrafter"/>
</dbReference>
<dbReference type="FunFam" id="2.60.120.620:FF:000021">
    <property type="entry name" value="WGS project CABT00000000 data, contig 2.8"/>
    <property type="match status" value="1"/>
</dbReference>
<proteinExistence type="predicted"/>
<dbReference type="PANTHER" id="PTHR10869">
    <property type="entry name" value="PROLYL 4-HYDROXYLASE ALPHA SUBUNIT"/>
    <property type="match status" value="1"/>
</dbReference>
<evidence type="ECO:0000313" key="7">
    <source>
        <dbReference type="EMBL" id="EXJ85829.1"/>
    </source>
</evidence>
<evidence type="ECO:0000259" key="6">
    <source>
        <dbReference type="PROSITE" id="PS51471"/>
    </source>
</evidence>
<comment type="cofactor">
    <cofactor evidence="1">
        <name>L-ascorbate</name>
        <dbReference type="ChEBI" id="CHEBI:38290"/>
    </cofactor>
</comment>
<dbReference type="PANTHER" id="PTHR10869:SF236">
    <property type="entry name" value="PROLYL 4-HYDROXYLASE ALPHA SUBUNIT DOMAIN-CONTAINING PROTEIN"/>
    <property type="match status" value="1"/>
</dbReference>
<sequence>MAPRGKQKPAKSAASIKEVVRPQVPNWPPLTPLIPAEHLALETLCPGQILLVRNLFTSNLCKAYVSFLSALPLNTTPGNPKRGEAVRVNDRFQIEDTVFARMLWEQSGLQYLVESFEDPTIFGGKVLGLNPNIRVYRYRPGHFFDPHYDESNRLQFGEEKVPAKTTWTLLIYLTTCEGGETAFYPTVRKRGEKTPDPIMVEPEAGMGLLHKHGEDCMLHAGREVTSGEKWVLRSDLVVER</sequence>
<keyword evidence="8" id="KW-1185">Reference proteome</keyword>
<dbReference type="GO" id="GO:0031418">
    <property type="term" value="F:L-ascorbic acid binding"/>
    <property type="evidence" value="ECO:0007669"/>
    <property type="project" value="InterPro"/>
</dbReference>
<dbReference type="AlphaFoldDB" id="W9YU91"/>
<accession>W9YU91</accession>
<dbReference type="Pfam" id="PF13640">
    <property type="entry name" value="2OG-FeII_Oxy_3"/>
    <property type="match status" value="1"/>
</dbReference>
<dbReference type="InterPro" id="IPR045054">
    <property type="entry name" value="P4HA-like"/>
</dbReference>
<organism evidence="7 8">
    <name type="scientific">Capronia coronata CBS 617.96</name>
    <dbReference type="NCBI Taxonomy" id="1182541"/>
    <lineage>
        <taxon>Eukaryota</taxon>
        <taxon>Fungi</taxon>
        <taxon>Dikarya</taxon>
        <taxon>Ascomycota</taxon>
        <taxon>Pezizomycotina</taxon>
        <taxon>Eurotiomycetes</taxon>
        <taxon>Chaetothyriomycetidae</taxon>
        <taxon>Chaetothyriales</taxon>
        <taxon>Herpotrichiellaceae</taxon>
        <taxon>Capronia</taxon>
    </lineage>
</organism>
<evidence type="ECO:0000256" key="2">
    <source>
        <dbReference type="ARBA" id="ARBA00022723"/>
    </source>
</evidence>
<evidence type="ECO:0000256" key="1">
    <source>
        <dbReference type="ARBA" id="ARBA00001961"/>
    </source>
</evidence>
<gene>
    <name evidence="7" type="ORF">A1O1_06198</name>
</gene>
<keyword evidence="3" id="KW-0223">Dioxygenase</keyword>